<dbReference type="InterPro" id="IPR025737">
    <property type="entry name" value="FApF"/>
</dbReference>
<sequence length="310" mass="32799">MQSRKYAWCAALAGAAMMGGKSAHAYEAGYPGWSMPPGVVLGMTAATPAPGFYSFNEVYTAQAHRYGPGDPSSATPIRVASVVTGVLWTPGWTFFGARYEALIVQPFTMADAGAPLNVQSGGVRNTFIAPVQLSWALGNTGLFVKTGIGVTVPDGTISGPNGLGDPGAPWWIVQPLLAFSYLKDGWNLTANFSLEMNTPNTKTEYRTGDILHADFVATKAFGKWRVGPVASYVGQVTNDTSSAFYHNAINVSSYNLFAVGGLVGYDFGPVVLNLWATKDVSASASGGNPGPNRATIPKGYKVFANLNFRF</sequence>
<comment type="caution">
    <text evidence="2">The sequence shown here is derived from an EMBL/GenBank/DDBJ whole genome shotgun (WGS) entry which is preliminary data.</text>
</comment>
<keyword evidence="1" id="KW-0732">Signal</keyword>
<dbReference type="AlphaFoldDB" id="A0A972SI57"/>
<dbReference type="Proteomes" id="UP000655523">
    <property type="component" value="Unassembled WGS sequence"/>
</dbReference>
<feature type="chain" id="PRO_5038066959" evidence="1">
    <location>
        <begin position="26"/>
        <end position="310"/>
    </location>
</feature>
<dbReference type="Pfam" id="PF13557">
    <property type="entry name" value="Phenol_MetA_deg"/>
    <property type="match status" value="1"/>
</dbReference>
<proteinExistence type="predicted"/>
<evidence type="ECO:0000313" key="2">
    <source>
        <dbReference type="EMBL" id="NPT56638.1"/>
    </source>
</evidence>
<feature type="signal peptide" evidence="1">
    <location>
        <begin position="1"/>
        <end position="25"/>
    </location>
</feature>
<reference evidence="2 3" key="1">
    <citation type="submission" date="2019-11" db="EMBL/GenBank/DDBJ databases">
        <title>Metabolism of dissolved organic matter in forest soils.</title>
        <authorList>
            <person name="Cyle K.T."/>
            <person name="Wilhelm R.C."/>
            <person name="Martinez C.E."/>
        </authorList>
    </citation>
    <scope>NUCLEOTIDE SEQUENCE [LARGE SCALE GENOMIC DNA]</scope>
    <source>
        <strain evidence="2 3">5N</strain>
    </source>
</reference>
<organism evidence="2 3">
    <name type="scientific">Paraburkholderia elongata</name>
    <dbReference type="NCBI Taxonomy" id="2675747"/>
    <lineage>
        <taxon>Bacteria</taxon>
        <taxon>Pseudomonadati</taxon>
        <taxon>Pseudomonadota</taxon>
        <taxon>Betaproteobacteria</taxon>
        <taxon>Burkholderiales</taxon>
        <taxon>Burkholderiaceae</taxon>
        <taxon>Paraburkholderia</taxon>
    </lineage>
</organism>
<gene>
    <name evidence="2" type="ORF">GNZ13_19120</name>
</gene>
<accession>A0A972SI57</accession>
<dbReference type="RefSeq" id="WP_172167169.1">
    <property type="nucleotide sequence ID" value="NZ_WOEZ01000098.1"/>
</dbReference>
<evidence type="ECO:0000313" key="3">
    <source>
        <dbReference type="Proteomes" id="UP000655523"/>
    </source>
</evidence>
<evidence type="ECO:0000256" key="1">
    <source>
        <dbReference type="SAM" id="SignalP"/>
    </source>
</evidence>
<dbReference type="EMBL" id="WOEZ01000098">
    <property type="protein sequence ID" value="NPT56638.1"/>
    <property type="molecule type" value="Genomic_DNA"/>
</dbReference>
<keyword evidence="3" id="KW-1185">Reference proteome</keyword>
<name>A0A972SI57_9BURK</name>
<protein>
    <submittedName>
        <fullName evidence="2">Uncharacterized protein</fullName>
    </submittedName>
</protein>